<proteinExistence type="predicted"/>
<accession>A0A4U0UCT7</accession>
<evidence type="ECO:0000313" key="2">
    <source>
        <dbReference type="EMBL" id="TKA33278.1"/>
    </source>
</evidence>
<evidence type="ECO:0000313" key="3">
    <source>
        <dbReference type="Proteomes" id="UP000308549"/>
    </source>
</evidence>
<evidence type="ECO:0008006" key="4">
    <source>
        <dbReference type="Google" id="ProtNLM"/>
    </source>
</evidence>
<feature type="compositionally biased region" description="Polar residues" evidence="1">
    <location>
        <begin position="51"/>
        <end position="62"/>
    </location>
</feature>
<dbReference type="AlphaFoldDB" id="A0A4U0UCT7"/>
<name>A0A4U0UCT7_9PEZI</name>
<evidence type="ECO:0000256" key="1">
    <source>
        <dbReference type="SAM" id="MobiDB-lite"/>
    </source>
</evidence>
<organism evidence="2 3">
    <name type="scientific">Salinomyces thailandicus</name>
    <dbReference type="NCBI Taxonomy" id="706561"/>
    <lineage>
        <taxon>Eukaryota</taxon>
        <taxon>Fungi</taxon>
        <taxon>Dikarya</taxon>
        <taxon>Ascomycota</taxon>
        <taxon>Pezizomycotina</taxon>
        <taxon>Dothideomycetes</taxon>
        <taxon>Dothideomycetidae</taxon>
        <taxon>Mycosphaerellales</taxon>
        <taxon>Teratosphaeriaceae</taxon>
        <taxon>Salinomyces</taxon>
    </lineage>
</organism>
<dbReference type="Proteomes" id="UP000308549">
    <property type="component" value="Unassembled WGS sequence"/>
</dbReference>
<keyword evidence="3" id="KW-1185">Reference proteome</keyword>
<sequence>MSGFQAQRNLKRHHAVLDGDEDDEASNHTTAKRSIPISQMTSPGTHREQDITSSGQPQTPSQKRLVVPNMARRLVVFNVSIPRSGKIKFLLDENAAREVPAYARQLDSAPRKPAVGERAAVHEDRIRSEATLIHLVEYLSYGTIKAVNSSNRWTHASSLHRLVSLYDLAILLELERLQADIVNHIRAHGTMNPTTFVAFAQYAYKGGEDGFNIQESCLLGVFIKEHLRDNLASFVETDVADKVAKVGGVLGKQLLEAFKDDYLASKNLEGVRMGSEEQPEKVERRA</sequence>
<protein>
    <recommendedName>
        <fullName evidence="4">BTB domain-containing protein</fullName>
    </recommendedName>
</protein>
<dbReference type="EMBL" id="NAJL01000003">
    <property type="protein sequence ID" value="TKA33278.1"/>
    <property type="molecule type" value="Genomic_DNA"/>
</dbReference>
<gene>
    <name evidence="2" type="ORF">B0A50_00831</name>
</gene>
<comment type="caution">
    <text evidence="2">The sequence shown here is derived from an EMBL/GenBank/DDBJ whole genome shotgun (WGS) entry which is preliminary data.</text>
</comment>
<feature type="region of interest" description="Disordered" evidence="1">
    <location>
        <begin position="1"/>
        <end position="65"/>
    </location>
</feature>
<reference evidence="2 3" key="1">
    <citation type="submission" date="2017-03" db="EMBL/GenBank/DDBJ databases">
        <title>Genomes of endolithic fungi from Antarctica.</title>
        <authorList>
            <person name="Coleine C."/>
            <person name="Masonjones S."/>
            <person name="Stajich J.E."/>
        </authorList>
    </citation>
    <scope>NUCLEOTIDE SEQUENCE [LARGE SCALE GENOMIC DNA]</scope>
    <source>
        <strain evidence="2 3">CCFEE 6315</strain>
    </source>
</reference>